<dbReference type="PANTHER" id="PTHR43476:SF5">
    <property type="entry name" value="FAD-DEPENDENT MONOOXYGENASE"/>
    <property type="match status" value="1"/>
</dbReference>
<dbReference type="Gene3D" id="3.50.50.60">
    <property type="entry name" value="FAD/NAD(P)-binding domain"/>
    <property type="match status" value="1"/>
</dbReference>
<keyword evidence="1" id="KW-0560">Oxidoreductase</keyword>
<dbReference type="PRINTS" id="PR00420">
    <property type="entry name" value="RNGMNOXGNASE"/>
</dbReference>
<dbReference type="SUPFAM" id="SSF51905">
    <property type="entry name" value="FAD/NAD(P)-binding domain"/>
    <property type="match status" value="1"/>
</dbReference>
<evidence type="ECO:0000256" key="1">
    <source>
        <dbReference type="ARBA" id="ARBA00023002"/>
    </source>
</evidence>
<organism evidence="3">
    <name type="scientific">Streptomyces sp. Tue6314</name>
    <dbReference type="NCBI Taxonomy" id="2602572"/>
    <lineage>
        <taxon>Bacteria</taxon>
        <taxon>Bacillati</taxon>
        <taxon>Actinomycetota</taxon>
        <taxon>Actinomycetes</taxon>
        <taxon>Kitasatosporales</taxon>
        <taxon>Streptomycetaceae</taxon>
        <taxon>Streptomyces</taxon>
    </lineage>
</organism>
<dbReference type="InterPro" id="IPR050631">
    <property type="entry name" value="PheA/TfdB_FAD_monoxygenase"/>
</dbReference>
<evidence type="ECO:0000313" key="3">
    <source>
        <dbReference type="EMBL" id="QED90623.1"/>
    </source>
</evidence>
<dbReference type="EMBL" id="MK424349">
    <property type="protein sequence ID" value="QED90623.1"/>
    <property type="molecule type" value="Genomic_DNA"/>
</dbReference>
<sequence>MDITTDICVVGAGPAGLTLALLMLRSGARVTVLDRTRSFEREYRGEILQPGAMTLLDRLGVLDGARARGGYELGRFQLVENERLLMDIDYGTLPPPYGFLLSLPQRHLLTELFEACSRYPEFTYLEGCGIRELVREGGAVTGVVCGRGDDRRRITAPVTVAADGRYSRTRRLAGIEQHRLDAFAHDILWFRVPAGGRTDRSVRVHRTGGTPVLIYDSYPDCVQIGWTLPHNGYRRLAEEGVESLRSRIAHAVPDYAEQVLDQVKTLNDLTLLDVFSGYADRWADDGLVLVGDSAHTHSPIGAQGINLALQDAALLHPVLMDALDSGDFGESALSRWVPERRKDIDAVFTLQARQSKAMLGGGSRLAGAVRPLAARALAHTPLYGKILRAIAFGARPITVRSDLFGEAEPLRGEAAGA</sequence>
<dbReference type="Pfam" id="PF01494">
    <property type="entry name" value="FAD_binding_3"/>
    <property type="match status" value="1"/>
</dbReference>
<accession>A0A5B9BRL6</accession>
<dbReference type="GO" id="GO:0004497">
    <property type="term" value="F:monooxygenase activity"/>
    <property type="evidence" value="ECO:0007669"/>
    <property type="project" value="UniProtKB-KW"/>
</dbReference>
<name>A0A5B9BRL6_9ACTN</name>
<evidence type="ECO:0000259" key="2">
    <source>
        <dbReference type="Pfam" id="PF01494"/>
    </source>
</evidence>
<feature type="domain" description="FAD-binding" evidence="2">
    <location>
        <begin position="5"/>
        <end position="345"/>
    </location>
</feature>
<dbReference type="AlphaFoldDB" id="A0A5B9BRL6"/>
<dbReference type="GO" id="GO:0071949">
    <property type="term" value="F:FAD binding"/>
    <property type="evidence" value="ECO:0007669"/>
    <property type="project" value="InterPro"/>
</dbReference>
<dbReference type="InterPro" id="IPR036188">
    <property type="entry name" value="FAD/NAD-bd_sf"/>
</dbReference>
<keyword evidence="3" id="KW-0503">Monooxygenase</keyword>
<dbReference type="InterPro" id="IPR002938">
    <property type="entry name" value="FAD-bd"/>
</dbReference>
<dbReference type="PANTHER" id="PTHR43476">
    <property type="entry name" value="3-(3-HYDROXY-PHENYL)PROPIONATE/3-HYDROXYCINNAMIC ACID HYDROXYLASE"/>
    <property type="match status" value="1"/>
</dbReference>
<protein>
    <submittedName>
        <fullName evidence="3">FAD-binding monooxygenase</fullName>
    </submittedName>
</protein>
<proteinExistence type="predicted"/>
<reference evidence="3" key="1">
    <citation type="submission" date="2019-01" db="EMBL/GenBank/DDBJ databases">
        <title>Discovery of the Streptoketides by Direct Cloning and Rapid Heterologous Expression of a Cryptic PKS II Gene Cluster from Streptomyces sp. Tue6314.</title>
        <authorList>
            <person name="Qian Z."/>
            <person name="D'Agostino P.M."/>
            <person name="Bruhn T."/>
            <person name="Haslbeck M."/>
            <person name="Gulder T.A.M."/>
        </authorList>
    </citation>
    <scope>NUCLEOTIDE SEQUENCE</scope>
    <source>
        <strain evidence="3">Tue6314</strain>
    </source>
</reference>